<proteinExistence type="inferred from homology"/>
<dbReference type="InterPro" id="IPR004561">
    <property type="entry name" value="IsoChor_synthase"/>
</dbReference>
<evidence type="ECO:0000313" key="8">
    <source>
        <dbReference type="Proteomes" id="UP000288490"/>
    </source>
</evidence>
<dbReference type="InterPro" id="IPR015890">
    <property type="entry name" value="Chorismate_C"/>
</dbReference>
<dbReference type="PANTHER" id="PTHR42839">
    <property type="entry name" value="ISOCHORISMATE SYNTHASE ENTC"/>
    <property type="match status" value="1"/>
</dbReference>
<dbReference type="Pfam" id="PF00425">
    <property type="entry name" value="Chorismate_bind"/>
    <property type="match status" value="1"/>
</dbReference>
<gene>
    <name evidence="7" type="ORF">CBF36_02880</name>
</gene>
<keyword evidence="8" id="KW-1185">Reference proteome</keyword>
<evidence type="ECO:0000256" key="5">
    <source>
        <dbReference type="ARBA" id="ARBA00041564"/>
    </source>
</evidence>
<evidence type="ECO:0000259" key="6">
    <source>
        <dbReference type="Pfam" id="PF00425"/>
    </source>
</evidence>
<name>A0A429ZPL1_9ENTE</name>
<evidence type="ECO:0000256" key="2">
    <source>
        <dbReference type="ARBA" id="ARBA00005297"/>
    </source>
</evidence>
<keyword evidence="4" id="KW-0413">Isomerase</keyword>
<dbReference type="RefSeq" id="WP_125956454.1">
    <property type="nucleotide sequence ID" value="NZ_JAQEJV010000003.1"/>
</dbReference>
<evidence type="ECO:0000256" key="3">
    <source>
        <dbReference type="ARBA" id="ARBA00012824"/>
    </source>
</evidence>
<dbReference type="NCBIfam" id="TIGR00543">
    <property type="entry name" value="isochor_syn"/>
    <property type="match status" value="1"/>
</dbReference>
<dbReference type="GO" id="GO:0008909">
    <property type="term" value="F:isochorismate synthase activity"/>
    <property type="evidence" value="ECO:0007669"/>
    <property type="project" value="UniProtKB-EC"/>
</dbReference>
<dbReference type="InterPro" id="IPR005801">
    <property type="entry name" value="ADC_synthase"/>
</dbReference>
<comment type="catalytic activity">
    <reaction evidence="1">
        <text>chorismate = isochorismate</text>
        <dbReference type="Rhea" id="RHEA:18985"/>
        <dbReference type="ChEBI" id="CHEBI:29748"/>
        <dbReference type="ChEBI" id="CHEBI:29780"/>
        <dbReference type="EC" id="5.4.4.2"/>
    </reaction>
</comment>
<reference evidence="7 8" key="1">
    <citation type="submission" date="2017-05" db="EMBL/GenBank/DDBJ databases">
        <title>Vagococcus spp. assemblies.</title>
        <authorList>
            <person name="Gulvik C.A."/>
        </authorList>
    </citation>
    <scope>NUCLEOTIDE SEQUENCE [LARGE SCALE GENOMIC DNA]</scope>
    <source>
        <strain evidence="7 8">SS1994</strain>
    </source>
</reference>
<dbReference type="Gene3D" id="3.60.120.10">
    <property type="entry name" value="Anthranilate synthase"/>
    <property type="match status" value="1"/>
</dbReference>
<dbReference type="OrthoDB" id="9803598at2"/>
<sequence length="458" mass="51090">MFFLLPNQLRQLDINTPTLISWVFELTDVSHDLVDYFYLAEACETRYFWRTPDASFSLVGIEACQTYFSKTYEEMALYQQTIQQNIVTNKSEFGTGPVILGGFPFDDSVNSQKVWNQLGNGYLFLPKIMLTETHQGQFLTVNVMAESMSDLEDKWQEITHLWQEVVNKKIASTSSDASVEMTEVSVPEWLTTVEQAIDEIKSDSPIKKIVLARGLKIESESSISVNEVLKNSLAQQENTYFFALELNDVAFVGATPERLLSLSEGVVSTACVAGSIPRGKTTVEDEKLGKQLLEDMKNQSEHNIVVDAIEKEMKAITTTLSEKGQPSLLKNRDIQHLFFPFSGQKKADVSFFQSIKTLHPTPALGGEPKELTTKWIKEYEPGCRGLYGAPIGWYAISGEEGEVAVGIRSTLISQNEALLYAGCGIVSDSVPIEELNETRVKFQPMLRAIGGEKSVTSK</sequence>
<dbReference type="GO" id="GO:0009697">
    <property type="term" value="P:salicylic acid biosynthetic process"/>
    <property type="evidence" value="ECO:0007669"/>
    <property type="project" value="TreeGrafter"/>
</dbReference>
<evidence type="ECO:0000313" key="7">
    <source>
        <dbReference type="EMBL" id="RST95642.1"/>
    </source>
</evidence>
<dbReference type="SUPFAM" id="SSF56322">
    <property type="entry name" value="ADC synthase"/>
    <property type="match status" value="1"/>
</dbReference>
<dbReference type="AlphaFoldDB" id="A0A429ZPL1"/>
<dbReference type="PANTHER" id="PTHR42839:SF1">
    <property type="entry name" value="ISOCHORISMATE SYNTHASE MENF"/>
    <property type="match status" value="1"/>
</dbReference>
<dbReference type="EMBL" id="NGJT01000003">
    <property type="protein sequence ID" value="RST95642.1"/>
    <property type="molecule type" value="Genomic_DNA"/>
</dbReference>
<dbReference type="EC" id="5.4.4.2" evidence="3"/>
<feature type="domain" description="Chorismate-utilising enzyme C-terminal" evidence="6">
    <location>
        <begin position="188"/>
        <end position="441"/>
    </location>
</feature>
<dbReference type="Proteomes" id="UP000288490">
    <property type="component" value="Unassembled WGS sequence"/>
</dbReference>
<comment type="similarity">
    <text evidence="2">Belongs to the isochorismate synthase family.</text>
</comment>
<accession>A0A429ZPL1</accession>
<evidence type="ECO:0000256" key="1">
    <source>
        <dbReference type="ARBA" id="ARBA00000799"/>
    </source>
</evidence>
<comment type="caution">
    <text evidence="7">The sequence shown here is derived from an EMBL/GenBank/DDBJ whole genome shotgun (WGS) entry which is preliminary data.</text>
</comment>
<protein>
    <recommendedName>
        <fullName evidence="3">isochorismate synthase</fullName>
        <ecNumber evidence="3">5.4.4.2</ecNumber>
    </recommendedName>
    <alternativeName>
        <fullName evidence="5">Isochorismate mutase</fullName>
    </alternativeName>
</protein>
<organism evidence="7 8">
    <name type="scientific">Vagococcus bubulae</name>
    <dbReference type="NCBI Taxonomy" id="1977868"/>
    <lineage>
        <taxon>Bacteria</taxon>
        <taxon>Bacillati</taxon>
        <taxon>Bacillota</taxon>
        <taxon>Bacilli</taxon>
        <taxon>Lactobacillales</taxon>
        <taxon>Enterococcaceae</taxon>
        <taxon>Vagococcus</taxon>
    </lineage>
</organism>
<evidence type="ECO:0000256" key="4">
    <source>
        <dbReference type="ARBA" id="ARBA00023235"/>
    </source>
</evidence>